<reference evidence="2 3" key="1">
    <citation type="submission" date="2020-03" db="EMBL/GenBank/DDBJ databases">
        <title>Bacterial isolates of synthetic phycosphere.</title>
        <authorList>
            <person name="Fu H."/>
            <person name="Moran M.A."/>
        </authorList>
    </citation>
    <scope>NUCLEOTIDE SEQUENCE [LARGE SCALE GENOMIC DNA]</scope>
    <source>
        <strain evidence="2 3">HF1</strain>
    </source>
</reference>
<comment type="caution">
    <text evidence="2">The sequence shown here is derived from an EMBL/GenBank/DDBJ whole genome shotgun (WGS) entry which is preliminary data.</text>
</comment>
<protein>
    <submittedName>
        <fullName evidence="2">DUF177 domain-containing protein</fullName>
    </submittedName>
</protein>
<name>A0ABX0W1H8_9RHOB</name>
<dbReference type="Pfam" id="PF02620">
    <property type="entry name" value="YceD"/>
    <property type="match status" value="1"/>
</dbReference>
<gene>
    <name evidence="2" type="ORF">HCZ30_11680</name>
</gene>
<keyword evidence="3" id="KW-1185">Reference proteome</keyword>
<feature type="region of interest" description="Disordered" evidence="1">
    <location>
        <begin position="156"/>
        <end position="182"/>
    </location>
</feature>
<feature type="compositionally biased region" description="Basic and acidic residues" evidence="1">
    <location>
        <begin position="171"/>
        <end position="182"/>
    </location>
</feature>
<dbReference type="RefSeq" id="WP_167638471.1">
    <property type="nucleotide sequence ID" value="NZ_JAATOP010000007.1"/>
</dbReference>
<dbReference type="InterPro" id="IPR003772">
    <property type="entry name" value="YceD"/>
</dbReference>
<evidence type="ECO:0000256" key="1">
    <source>
        <dbReference type="SAM" id="MobiDB-lite"/>
    </source>
</evidence>
<organism evidence="2 3">
    <name type="scientific">Marivivens donghaensis</name>
    <dbReference type="NCBI Taxonomy" id="1699413"/>
    <lineage>
        <taxon>Bacteria</taxon>
        <taxon>Pseudomonadati</taxon>
        <taxon>Pseudomonadota</taxon>
        <taxon>Alphaproteobacteria</taxon>
        <taxon>Rhodobacterales</taxon>
        <taxon>Paracoccaceae</taxon>
        <taxon>Marivivens group</taxon>
        <taxon>Marivivens</taxon>
    </lineage>
</organism>
<dbReference type="EMBL" id="JAATOP010000007">
    <property type="protein sequence ID" value="NIY73089.1"/>
    <property type="molecule type" value="Genomic_DNA"/>
</dbReference>
<evidence type="ECO:0000313" key="3">
    <source>
        <dbReference type="Proteomes" id="UP000709466"/>
    </source>
</evidence>
<sequence>MGSADKHIYRLSELSGRTEVPFTLEPDADARAELARVLDILKVRKLRFEGKLLARGKTDWHLHAKLGATVVQECVVTLEPVTTRIDESIVRAYVHDYEETLIGEVEMPDDDSIEPLPTAIDLYEVMAEALSLALPPFPRAEGVELGEAVYTEKGIAPMRDEDTKPFAGLKSLRDSLEKPEKE</sequence>
<proteinExistence type="predicted"/>
<evidence type="ECO:0000313" key="2">
    <source>
        <dbReference type="EMBL" id="NIY73089.1"/>
    </source>
</evidence>
<accession>A0ABX0W1H8</accession>
<dbReference type="Proteomes" id="UP000709466">
    <property type="component" value="Unassembled WGS sequence"/>
</dbReference>